<feature type="transmembrane region" description="Helical" evidence="2">
    <location>
        <begin position="625"/>
        <end position="647"/>
    </location>
</feature>
<feature type="transmembrane region" description="Helical" evidence="2">
    <location>
        <begin position="167"/>
        <end position="185"/>
    </location>
</feature>
<accession>A0ABU2MY31</accession>
<evidence type="ECO:0000259" key="3">
    <source>
        <dbReference type="SMART" id="SM00460"/>
    </source>
</evidence>
<gene>
    <name evidence="4" type="ORF">RM590_28690</name>
</gene>
<evidence type="ECO:0000313" key="5">
    <source>
        <dbReference type="Proteomes" id="UP001183246"/>
    </source>
</evidence>
<dbReference type="RefSeq" id="WP_311707651.1">
    <property type="nucleotide sequence ID" value="NZ_JAVREL010000021.1"/>
</dbReference>
<feature type="transmembrane region" description="Helical" evidence="2">
    <location>
        <begin position="61"/>
        <end position="80"/>
    </location>
</feature>
<evidence type="ECO:0000313" key="4">
    <source>
        <dbReference type="EMBL" id="MDT0346530.1"/>
    </source>
</evidence>
<feature type="region of interest" description="Disordered" evidence="1">
    <location>
        <begin position="552"/>
        <end position="621"/>
    </location>
</feature>
<feature type="domain" description="Transglutaminase-like" evidence="3">
    <location>
        <begin position="483"/>
        <end position="553"/>
    </location>
</feature>
<dbReference type="SMART" id="SM00460">
    <property type="entry name" value="TGc"/>
    <property type="match status" value="1"/>
</dbReference>
<feature type="transmembrane region" description="Helical" evidence="2">
    <location>
        <begin position="143"/>
        <end position="161"/>
    </location>
</feature>
<dbReference type="PANTHER" id="PTHR42736:SF1">
    <property type="entry name" value="PROTEIN-GLUTAMINE GAMMA-GLUTAMYLTRANSFERASE"/>
    <property type="match status" value="1"/>
</dbReference>
<feature type="compositionally biased region" description="Low complexity" evidence="1">
    <location>
        <begin position="581"/>
        <end position="596"/>
    </location>
</feature>
<evidence type="ECO:0000256" key="1">
    <source>
        <dbReference type="SAM" id="MobiDB-lite"/>
    </source>
</evidence>
<dbReference type="Gene3D" id="3.10.620.30">
    <property type="match status" value="1"/>
</dbReference>
<dbReference type="InterPro" id="IPR025403">
    <property type="entry name" value="TgpA-like_C"/>
</dbReference>
<dbReference type="Pfam" id="PF11992">
    <property type="entry name" value="TgpA_N"/>
    <property type="match status" value="1"/>
</dbReference>
<dbReference type="InterPro" id="IPR021878">
    <property type="entry name" value="TgpA_N"/>
</dbReference>
<dbReference type="InterPro" id="IPR052901">
    <property type="entry name" value="Bact_TGase-like"/>
</dbReference>
<reference evidence="5" key="1">
    <citation type="submission" date="2023-07" db="EMBL/GenBank/DDBJ databases">
        <title>30 novel species of actinomycetes from the DSMZ collection.</title>
        <authorList>
            <person name="Nouioui I."/>
        </authorList>
    </citation>
    <scope>NUCLEOTIDE SEQUENCE [LARGE SCALE GENOMIC DNA]</scope>
    <source>
        <strain evidence="5">DSM 44938</strain>
    </source>
</reference>
<dbReference type="PANTHER" id="PTHR42736">
    <property type="entry name" value="PROTEIN-GLUTAMINE GAMMA-GLUTAMYLTRANSFERASE"/>
    <property type="match status" value="1"/>
</dbReference>
<keyword evidence="2" id="KW-0812">Transmembrane</keyword>
<dbReference type="Pfam" id="PF01841">
    <property type="entry name" value="Transglut_core"/>
    <property type="match status" value="1"/>
</dbReference>
<proteinExistence type="predicted"/>
<feature type="transmembrane region" description="Helical" evidence="2">
    <location>
        <begin position="224"/>
        <end position="242"/>
    </location>
</feature>
<dbReference type="Pfam" id="PF13559">
    <property type="entry name" value="DUF4129"/>
    <property type="match status" value="1"/>
</dbReference>
<evidence type="ECO:0000256" key="2">
    <source>
        <dbReference type="SAM" id="Phobius"/>
    </source>
</evidence>
<feature type="transmembrane region" description="Helical" evidence="2">
    <location>
        <begin position="118"/>
        <end position="136"/>
    </location>
</feature>
<keyword evidence="2" id="KW-0472">Membrane</keyword>
<protein>
    <submittedName>
        <fullName evidence="4">TransglutaminaseTgpA domain-containing protein</fullName>
    </submittedName>
</protein>
<dbReference type="InterPro" id="IPR038765">
    <property type="entry name" value="Papain-like_cys_pep_sf"/>
</dbReference>
<name>A0ABU2MY31_9ACTN</name>
<dbReference type="Proteomes" id="UP001183246">
    <property type="component" value="Unassembled WGS sequence"/>
</dbReference>
<dbReference type="InterPro" id="IPR002931">
    <property type="entry name" value="Transglutaminase-like"/>
</dbReference>
<dbReference type="SUPFAM" id="SSF54001">
    <property type="entry name" value="Cysteine proteinases"/>
    <property type="match status" value="1"/>
</dbReference>
<keyword evidence="5" id="KW-1185">Reference proteome</keyword>
<keyword evidence="2" id="KW-1133">Transmembrane helix</keyword>
<organism evidence="4 5">
    <name type="scientific">Streptomyces litchfieldiae</name>
    <dbReference type="NCBI Taxonomy" id="3075543"/>
    <lineage>
        <taxon>Bacteria</taxon>
        <taxon>Bacillati</taxon>
        <taxon>Actinomycetota</taxon>
        <taxon>Actinomycetes</taxon>
        <taxon>Kitasatosporales</taxon>
        <taxon>Streptomycetaceae</taxon>
        <taxon>Streptomyces</taxon>
    </lineage>
</organism>
<sequence>MDGRIRIACAAWLATLAAAGALLPLIDGSDWLVQAAILLAAQTGVGMLLRWRGVAGAITAAAQAVVSLLLLTLVCVPEYATGGLLPGPAAFDQFGRLLTTGAEDISHYVAPAPATDGIRLMVFGGVLIIGLLVDMLAVPLRSAASAGLPLLALYSVAAGVAQEDSGWPYFLCAAAGYLVLLLAEGRDRVGKWGRFLAGPGRGRQLTANDGALAGGPRARAGRRIGAVTLGVAVLAPALLPSLGEGLLDLEENGGSGRGGPGRINAVNPVVALQDQLTRPANETVLTYETNSPAPSEMYLRLVALDEFTGEEWRSSGWYEDRVPEAPWPVPGLTAGVPTTTVTTTITAEDNYAQSSLPVPYPARSIETTGDDWLFDRGSGTLVSDDPELTSRGRTYEVEHLLVAPTTDQLAGAPDPPAELQEYYTRVPGNLPSQVLSTALEVTADATNDYERAVALQDWFTQEGGFRYETAVTSGSGIDAIVNFLNQKEGFCVHFAFTMATMARTLDIPAQVAVGFTPGSRQASGSYEVGTHNAHAWPELYFEGVGWVRFEPTPGQGSVPEYSHEETPAQPDQDRPGEPSEEASPSRPEPSASSSAPDRCDPAADGTCGNQPRTPESDDDEAGLPVWPLIWTGGGLLAVLALAAPMLWRTRVRARRLAPDAGPLAAWRELNDTAWDHGIAPQPWETPRQLAHRVVRVAELPEEPAAAVLRVATAVETELYAPHGTPPDRRLVHDVRAAAAGLRAGAGRWERLRALLLPRSAIRVMHGLSERRLAARARARAGVARALARRPWRRA</sequence>
<comment type="caution">
    <text evidence="4">The sequence shown here is derived from an EMBL/GenBank/DDBJ whole genome shotgun (WGS) entry which is preliminary data.</text>
</comment>
<feature type="transmembrane region" description="Helical" evidence="2">
    <location>
        <begin position="31"/>
        <end position="49"/>
    </location>
</feature>
<feature type="compositionally biased region" description="Basic and acidic residues" evidence="1">
    <location>
        <begin position="561"/>
        <end position="577"/>
    </location>
</feature>
<dbReference type="EMBL" id="JAVREL010000021">
    <property type="protein sequence ID" value="MDT0346530.1"/>
    <property type="molecule type" value="Genomic_DNA"/>
</dbReference>